<gene>
    <name evidence="1" type="ORF">MBCUR_17810</name>
</gene>
<evidence type="ECO:0000313" key="2">
    <source>
        <dbReference type="Proteomes" id="UP000077245"/>
    </source>
</evidence>
<dbReference type="AlphaFoldDB" id="A0A165Z901"/>
<protein>
    <submittedName>
        <fullName evidence="1">Eco47II restriction endonuclease</fullName>
    </submittedName>
</protein>
<organism evidence="1 2">
    <name type="scientific">Methanobrevibacter curvatus</name>
    <dbReference type="NCBI Taxonomy" id="49547"/>
    <lineage>
        <taxon>Archaea</taxon>
        <taxon>Methanobacteriati</taxon>
        <taxon>Methanobacteriota</taxon>
        <taxon>Methanomada group</taxon>
        <taxon>Methanobacteria</taxon>
        <taxon>Methanobacteriales</taxon>
        <taxon>Methanobacteriaceae</taxon>
        <taxon>Methanobrevibacter</taxon>
    </lineage>
</organism>
<keyword evidence="1" id="KW-0540">Nuclease</keyword>
<dbReference type="RefSeq" id="WP_067092549.1">
    <property type="nucleotide sequence ID" value="NZ_LWMV01000213.1"/>
</dbReference>
<dbReference type="Pfam" id="PF09553">
    <property type="entry name" value="RE_Eco47II"/>
    <property type="match status" value="1"/>
</dbReference>
<dbReference type="PATRIC" id="fig|49547.3.peg.1882"/>
<dbReference type="GO" id="GO:0009036">
    <property type="term" value="F:type II site-specific deoxyribonuclease activity"/>
    <property type="evidence" value="ECO:0007669"/>
    <property type="project" value="InterPro"/>
</dbReference>
<sequence>MNSYLDFIKDKDFEKSVDYVLKGYYEKKSIEKEKHAKNVVDMLIKDKNTIDEFKLVFDLFGDETHLNDWKMSEIVRQTDKTVNNYIGEFHQMVLGSIKGWTNLGTGDETGVDLKKDDNSIFIELKNKYNAMNSSSQSECRRKLENIVEKYPDSTAYWGFIINKKYKPVCEIWEYTYPKTVELKKDSRILKASGDEIYKLVTGDPNSLKKTFEALQIILNEKIDGYHLSSEDKKSLQEFSNHVFLESR</sequence>
<name>A0A165Z901_9EURY</name>
<proteinExistence type="predicted"/>
<dbReference type="OrthoDB" id="78252at2157"/>
<keyword evidence="2" id="KW-1185">Reference proteome</keyword>
<dbReference type="STRING" id="49547.MBCUR_17810"/>
<dbReference type="InterPro" id="IPR019057">
    <property type="entry name" value="Restrct_endonuc_II_Eco47II"/>
</dbReference>
<keyword evidence="1" id="KW-0255">Endonuclease</keyword>
<comment type="caution">
    <text evidence="1">The sequence shown here is derived from an EMBL/GenBank/DDBJ whole genome shotgun (WGS) entry which is preliminary data.</text>
</comment>
<keyword evidence="1" id="KW-0378">Hydrolase</keyword>
<evidence type="ECO:0000313" key="1">
    <source>
        <dbReference type="EMBL" id="KZX10411.1"/>
    </source>
</evidence>
<dbReference type="GO" id="GO:0009307">
    <property type="term" value="P:DNA restriction-modification system"/>
    <property type="evidence" value="ECO:0007669"/>
    <property type="project" value="InterPro"/>
</dbReference>
<reference evidence="1 2" key="1">
    <citation type="submission" date="2016-04" db="EMBL/GenBank/DDBJ databases">
        <title>Genome sequence of Methanobrevibacter curvatus DSM 11111.</title>
        <authorList>
            <person name="Poehlein A."/>
            <person name="Seedorf H."/>
            <person name="Daniel R."/>
        </authorList>
    </citation>
    <scope>NUCLEOTIDE SEQUENCE [LARGE SCALE GENOMIC DNA]</scope>
    <source>
        <strain evidence="1 2">DSM 11111</strain>
    </source>
</reference>
<accession>A0A165Z901</accession>
<dbReference type="Proteomes" id="UP000077245">
    <property type="component" value="Unassembled WGS sequence"/>
</dbReference>
<dbReference type="EMBL" id="LWMV01000213">
    <property type="protein sequence ID" value="KZX10411.1"/>
    <property type="molecule type" value="Genomic_DNA"/>
</dbReference>
<dbReference type="GO" id="GO:0003677">
    <property type="term" value="F:DNA binding"/>
    <property type="evidence" value="ECO:0007669"/>
    <property type="project" value="InterPro"/>
</dbReference>